<organism evidence="2 3">
    <name type="scientific">Phenylobacterium ferrooxidans</name>
    <dbReference type="NCBI Taxonomy" id="2982689"/>
    <lineage>
        <taxon>Bacteria</taxon>
        <taxon>Pseudomonadati</taxon>
        <taxon>Pseudomonadota</taxon>
        <taxon>Alphaproteobacteria</taxon>
        <taxon>Caulobacterales</taxon>
        <taxon>Caulobacteraceae</taxon>
        <taxon>Phenylobacterium</taxon>
    </lineage>
</organism>
<dbReference type="RefSeq" id="WP_377370998.1">
    <property type="nucleotide sequence ID" value="NZ_JAOTJD010000036.1"/>
</dbReference>
<accession>A0ABW6CR90</accession>
<sequence length="288" mass="30176">MGTALAVALSAAPGLASASSVDLFYERTVMTAADARCGLFSGPVGSALAAAQAQARGAALRAGTDRATLNAVERRAAQKASAVPCDSADIDSAASRVRTAFEGYAKLIKMDYPGDVSAWRADRSSSSTGARWRLIQDGAFDGGRMAFGLAGRAGANRLMAVATFTDGAEPYAARLVLRDAALTLGPYLDTRGEPLDRLPLTRRLPPPAAQTAYPAEARSRAGLDLLPKDVKNGWAFRFPAEAARTLSGLDPREAVMVEFLFAGDAARRAYVEVGDFAAGRAFLQTASR</sequence>
<comment type="caution">
    <text evidence="2">The sequence shown here is derived from an EMBL/GenBank/DDBJ whole genome shotgun (WGS) entry which is preliminary data.</text>
</comment>
<protein>
    <submittedName>
        <fullName evidence="2">Uncharacterized protein</fullName>
    </submittedName>
</protein>
<proteinExistence type="predicted"/>
<reference evidence="2 3" key="1">
    <citation type="submission" date="2022-09" db="EMBL/GenBank/DDBJ databases">
        <title>New species of Phenylobacterium.</title>
        <authorList>
            <person name="Mieszkin S."/>
        </authorList>
    </citation>
    <scope>NUCLEOTIDE SEQUENCE [LARGE SCALE GENOMIC DNA]</scope>
    <source>
        <strain evidence="2 3">HK31-G</strain>
    </source>
</reference>
<name>A0ABW6CR90_9CAUL</name>
<keyword evidence="3" id="KW-1185">Reference proteome</keyword>
<evidence type="ECO:0000256" key="1">
    <source>
        <dbReference type="SAM" id="SignalP"/>
    </source>
</evidence>
<keyword evidence="1" id="KW-0732">Signal</keyword>
<feature type="signal peptide" evidence="1">
    <location>
        <begin position="1"/>
        <end position="18"/>
    </location>
</feature>
<evidence type="ECO:0000313" key="2">
    <source>
        <dbReference type="EMBL" id="MFD3265599.1"/>
    </source>
</evidence>
<dbReference type="EMBL" id="JAOTJD010000036">
    <property type="protein sequence ID" value="MFD3265599.1"/>
    <property type="molecule type" value="Genomic_DNA"/>
</dbReference>
<feature type="chain" id="PRO_5047306233" evidence="1">
    <location>
        <begin position="19"/>
        <end position="288"/>
    </location>
</feature>
<evidence type="ECO:0000313" key="3">
    <source>
        <dbReference type="Proteomes" id="UP001598130"/>
    </source>
</evidence>
<dbReference type="Proteomes" id="UP001598130">
    <property type="component" value="Unassembled WGS sequence"/>
</dbReference>
<gene>
    <name evidence="2" type="ORF">OCL97_16700</name>
</gene>